<dbReference type="PANTHER" id="PTHR35610">
    <property type="entry name" value="3-ISOPROPYLMALATE DEHYDRATASE-RELATED"/>
    <property type="match status" value="1"/>
</dbReference>
<organism evidence="2 3">
    <name type="scientific">Candidatus Iainarchaeum sp</name>
    <dbReference type="NCBI Taxonomy" id="3101447"/>
    <lineage>
        <taxon>Archaea</taxon>
        <taxon>Candidatus Iainarchaeota</taxon>
        <taxon>Candidatus Iainarchaeia</taxon>
        <taxon>Candidatus Iainarchaeales</taxon>
        <taxon>Candidatus Iainarchaeaceae</taxon>
        <taxon>Candidatus Iainarchaeum</taxon>
    </lineage>
</organism>
<protein>
    <recommendedName>
        <fullName evidence="4">Proteasome assembly chaperone family protein</fullName>
    </recommendedName>
</protein>
<evidence type="ECO:0000313" key="2">
    <source>
        <dbReference type="EMBL" id="RLG70951.1"/>
    </source>
</evidence>
<name>A0A497JI13_9ARCH</name>
<proteinExistence type="predicted"/>
<evidence type="ECO:0008006" key="4">
    <source>
        <dbReference type="Google" id="ProtNLM"/>
    </source>
</evidence>
<dbReference type="SUPFAM" id="SSF159659">
    <property type="entry name" value="Cgl1923-like"/>
    <property type="match status" value="1"/>
</dbReference>
<evidence type="ECO:0000256" key="1">
    <source>
        <dbReference type="SAM" id="Coils"/>
    </source>
</evidence>
<dbReference type="InterPro" id="IPR038389">
    <property type="entry name" value="PSMG2_sf"/>
</dbReference>
<dbReference type="Proteomes" id="UP000278031">
    <property type="component" value="Unassembled WGS sequence"/>
</dbReference>
<dbReference type="Pfam" id="PF09754">
    <property type="entry name" value="PAC2"/>
    <property type="match status" value="1"/>
</dbReference>
<accession>A0A497JI13</accession>
<dbReference type="AlphaFoldDB" id="A0A497JI13"/>
<dbReference type="Gene3D" id="3.40.50.10900">
    <property type="entry name" value="PAC-like subunit"/>
    <property type="match status" value="1"/>
</dbReference>
<dbReference type="InterPro" id="IPR019151">
    <property type="entry name" value="Proteasome_assmbl_chaperone_2"/>
</dbReference>
<dbReference type="PANTHER" id="PTHR35610:SF3">
    <property type="entry name" value="PROTEASOME ASSEMBLY CHAPERONE FAMILY PROTEIN"/>
    <property type="match status" value="1"/>
</dbReference>
<comment type="caution">
    <text evidence="2">The sequence shown here is derived from an EMBL/GenBank/DDBJ whole genome shotgun (WGS) entry which is preliminary data.</text>
</comment>
<dbReference type="EMBL" id="QMWP01000020">
    <property type="protein sequence ID" value="RLG70951.1"/>
    <property type="molecule type" value="Genomic_DNA"/>
</dbReference>
<evidence type="ECO:0000313" key="3">
    <source>
        <dbReference type="Proteomes" id="UP000278031"/>
    </source>
</evidence>
<gene>
    <name evidence="2" type="ORF">DRO04_00855</name>
</gene>
<reference evidence="2 3" key="1">
    <citation type="submission" date="2018-06" db="EMBL/GenBank/DDBJ databases">
        <title>Extensive metabolic versatility and redundancy in microbially diverse, dynamic hydrothermal sediments.</title>
        <authorList>
            <person name="Dombrowski N."/>
            <person name="Teske A."/>
            <person name="Baker B.J."/>
        </authorList>
    </citation>
    <scope>NUCLEOTIDE SEQUENCE [LARGE SCALE GENOMIC DNA]</scope>
    <source>
        <strain evidence="2">B51_G17</strain>
    </source>
</reference>
<keyword evidence="1" id="KW-0175">Coiled coil</keyword>
<feature type="coiled-coil region" evidence="1">
    <location>
        <begin position="209"/>
        <end position="243"/>
    </location>
</feature>
<sequence>MMDDEFIKVEIRELEKRDLSKYTLIEGFPGIGLTGTIAAKFLIEKLNFRRFGYIYSNIFIPIIRVRESKPLHPSRIFINDKYKLVVILSEQIIPNRYMDDFARAIAEWVQKKKIKRVISLSGIRTEEEEYAVYGIAANDKSKKLFPKYGIKEVEEGVTSGITALILLELKYTNIEAISLLATVKMTTDYKAAAEIIKKLNQMFEFNIDVKPLEEEAKKVEAEITQYLKRLKALQKHTQELEEQGAPRYYA</sequence>